<dbReference type="EMBL" id="OU895877">
    <property type="protein sequence ID" value="CAG9801515.1"/>
    <property type="molecule type" value="Genomic_DNA"/>
</dbReference>
<reference evidence="1" key="1">
    <citation type="submission" date="2022-01" db="EMBL/GenBank/DDBJ databases">
        <authorList>
            <person name="King R."/>
        </authorList>
    </citation>
    <scope>NUCLEOTIDE SEQUENCE</scope>
</reference>
<proteinExistence type="predicted"/>
<name>A0A9N9WQ59_9DIPT</name>
<evidence type="ECO:0000313" key="1">
    <source>
        <dbReference type="EMBL" id="CAG9801515.1"/>
    </source>
</evidence>
<reference evidence="1" key="2">
    <citation type="submission" date="2022-10" db="EMBL/GenBank/DDBJ databases">
        <authorList>
            <consortium name="ENA_rothamsted_submissions"/>
            <consortium name="culmorum"/>
            <person name="King R."/>
        </authorList>
    </citation>
    <scope>NUCLEOTIDE SEQUENCE</scope>
</reference>
<gene>
    <name evidence="1" type="ORF">CHIRRI_LOCUS4441</name>
</gene>
<dbReference type="Proteomes" id="UP001153620">
    <property type="component" value="Chromosome 1"/>
</dbReference>
<sequence length="308" mass="36019">MTNFSSHAAKLLEIDDYQFASFENPKYFFKLQKKSEKVSSGFEYLDKTKARIVDESQEKNIRVDNKRNLRIIEAIALFESALEVKKNNNHMHGNGRFSNHAPSAVPDVSSTHVFSSNLEQAFANDRTLNQNSAQIQPIVSSMTNSDFNKHRHQVSNDDCLQSKLERPSNRYGFENGRSIQEIREDFFRQRELPQTNNKEHEEECPDKQAIPKVSSFSDCYYELPNLNNLIRRWLTCIYEIITEPYENAVIPSLYDRTRRSIEFSNLFVRNNLFQIGSLMYFVEMSPTKSKHFKENSSESPKKYLRLEN</sequence>
<accession>A0A9N9WQ59</accession>
<keyword evidence="2" id="KW-1185">Reference proteome</keyword>
<organism evidence="1 2">
    <name type="scientific">Chironomus riparius</name>
    <dbReference type="NCBI Taxonomy" id="315576"/>
    <lineage>
        <taxon>Eukaryota</taxon>
        <taxon>Metazoa</taxon>
        <taxon>Ecdysozoa</taxon>
        <taxon>Arthropoda</taxon>
        <taxon>Hexapoda</taxon>
        <taxon>Insecta</taxon>
        <taxon>Pterygota</taxon>
        <taxon>Neoptera</taxon>
        <taxon>Endopterygota</taxon>
        <taxon>Diptera</taxon>
        <taxon>Nematocera</taxon>
        <taxon>Chironomoidea</taxon>
        <taxon>Chironomidae</taxon>
        <taxon>Chironominae</taxon>
        <taxon>Chironomus</taxon>
    </lineage>
</organism>
<evidence type="ECO:0000313" key="2">
    <source>
        <dbReference type="Proteomes" id="UP001153620"/>
    </source>
</evidence>
<dbReference type="AlphaFoldDB" id="A0A9N9WQ59"/>
<protein>
    <submittedName>
        <fullName evidence="1">Uncharacterized protein</fullName>
    </submittedName>
</protein>